<evidence type="ECO:0000313" key="4">
    <source>
        <dbReference type="Proteomes" id="UP000092460"/>
    </source>
</evidence>
<feature type="compositionally biased region" description="Polar residues" evidence="1">
    <location>
        <begin position="24"/>
        <end position="37"/>
    </location>
</feature>
<dbReference type="STRING" id="67801.A0A1B0BJ09"/>
<dbReference type="InterPro" id="IPR029257">
    <property type="entry name" value="RAB3GAP2_C"/>
</dbReference>
<feature type="region of interest" description="Disordered" evidence="1">
    <location>
        <begin position="24"/>
        <end position="64"/>
    </location>
</feature>
<evidence type="ECO:0000313" key="3">
    <source>
        <dbReference type="EnsemblMetazoa" id="GPPI031767-PA"/>
    </source>
</evidence>
<feature type="compositionally biased region" description="Basic and acidic residues" evidence="1">
    <location>
        <begin position="38"/>
        <end position="64"/>
    </location>
</feature>
<name>A0A1B0BJ09_9MUSC</name>
<keyword evidence="4" id="KW-1185">Reference proteome</keyword>
<dbReference type="Pfam" id="PF14656">
    <property type="entry name" value="RAB3GAP2_C"/>
    <property type="match status" value="1"/>
</dbReference>
<dbReference type="EMBL" id="JXJN01015297">
    <property type="status" value="NOT_ANNOTATED_CDS"/>
    <property type="molecule type" value="Genomic_DNA"/>
</dbReference>
<feature type="domain" description="Rab3GAP regulatory subunit C-terminal" evidence="2">
    <location>
        <begin position="41"/>
        <end position="90"/>
    </location>
</feature>
<evidence type="ECO:0000256" key="1">
    <source>
        <dbReference type="SAM" id="MobiDB-lite"/>
    </source>
</evidence>
<reference evidence="4" key="1">
    <citation type="submission" date="2015-01" db="EMBL/GenBank/DDBJ databases">
        <authorList>
            <person name="Aksoy S."/>
            <person name="Warren W."/>
            <person name="Wilson R.K."/>
        </authorList>
    </citation>
    <scope>NUCLEOTIDE SEQUENCE [LARGE SCALE GENOMIC DNA]</scope>
    <source>
        <strain evidence="4">IAEA</strain>
    </source>
</reference>
<evidence type="ECO:0000259" key="2">
    <source>
        <dbReference type="Pfam" id="PF14656"/>
    </source>
</evidence>
<dbReference type="VEuPathDB" id="VectorBase:GPPI031767"/>
<dbReference type="Proteomes" id="UP000092460">
    <property type="component" value="Unassembled WGS sequence"/>
</dbReference>
<dbReference type="EnsemblMetazoa" id="GPPI031767-RA">
    <property type="protein sequence ID" value="GPPI031767-PA"/>
    <property type="gene ID" value="GPPI031767"/>
</dbReference>
<protein>
    <recommendedName>
        <fullName evidence="2">Rab3GAP regulatory subunit C-terminal domain-containing protein</fullName>
    </recommendedName>
</protein>
<reference evidence="3" key="2">
    <citation type="submission" date="2020-05" db="UniProtKB">
        <authorList>
            <consortium name="EnsemblMetazoa"/>
        </authorList>
    </citation>
    <scope>IDENTIFICATION</scope>
    <source>
        <strain evidence="3">IAEA</strain>
    </source>
</reference>
<organism evidence="3 4">
    <name type="scientific">Glossina palpalis gambiensis</name>
    <dbReference type="NCBI Taxonomy" id="67801"/>
    <lineage>
        <taxon>Eukaryota</taxon>
        <taxon>Metazoa</taxon>
        <taxon>Ecdysozoa</taxon>
        <taxon>Arthropoda</taxon>
        <taxon>Hexapoda</taxon>
        <taxon>Insecta</taxon>
        <taxon>Pterygota</taxon>
        <taxon>Neoptera</taxon>
        <taxon>Endopterygota</taxon>
        <taxon>Diptera</taxon>
        <taxon>Brachycera</taxon>
        <taxon>Muscomorpha</taxon>
        <taxon>Hippoboscoidea</taxon>
        <taxon>Glossinidae</taxon>
        <taxon>Glossina</taxon>
    </lineage>
</organism>
<sequence length="92" mass="10344">MYNNGNCRTSTSLQQEKGLVDQEISSDVTSLQSSSHVAETKDLRQDYKEGPCDEGSQREEEKNWNRISHDEAHWALLIAKLKDIAIPGAVIE</sequence>
<accession>A0A1B0BJ09</accession>
<dbReference type="AlphaFoldDB" id="A0A1B0BJ09"/>
<proteinExistence type="predicted"/>